<name>A0A619I1T3_SALER</name>
<reference evidence="1" key="1">
    <citation type="submission" date="2019-09" db="EMBL/GenBank/DDBJ databases">
        <authorList>
            <consortium name="PulseNet: The National Subtyping Network for Foodborne Disease Surveillance"/>
            <person name="Tarr C.L."/>
            <person name="Trees E."/>
            <person name="Katz L.S."/>
            <person name="Carleton-Romer H.A."/>
            <person name="Stroika S."/>
            <person name="Kucerova Z."/>
            <person name="Roache K.F."/>
            <person name="Sabol A.L."/>
            <person name="Besser J."/>
            <person name="Gerner-Smidt P."/>
        </authorList>
    </citation>
    <scope>NUCLEOTIDE SEQUENCE</scope>
    <source>
        <strain evidence="1">PNUSAS101199</strain>
    </source>
</reference>
<dbReference type="AlphaFoldDB" id="A0A619I1T3"/>
<organism evidence="1">
    <name type="scientific">Salmonella enterica</name>
    <name type="common">Salmonella choleraesuis</name>
    <dbReference type="NCBI Taxonomy" id="28901"/>
    <lineage>
        <taxon>Bacteria</taxon>
        <taxon>Pseudomonadati</taxon>
        <taxon>Pseudomonadota</taxon>
        <taxon>Gammaproteobacteria</taxon>
        <taxon>Enterobacterales</taxon>
        <taxon>Enterobacteriaceae</taxon>
        <taxon>Salmonella</taxon>
    </lineage>
</organism>
<dbReference type="Pfam" id="PF05015">
    <property type="entry name" value="HigB-like_toxin"/>
    <property type="match status" value="1"/>
</dbReference>
<dbReference type="Gene3D" id="3.30.2310.20">
    <property type="entry name" value="RelE-like"/>
    <property type="match status" value="1"/>
</dbReference>
<dbReference type="InterPro" id="IPR035093">
    <property type="entry name" value="RelE/ParE_toxin_dom_sf"/>
</dbReference>
<dbReference type="PANTHER" id="PTHR40266:SF2">
    <property type="entry name" value="TOXIN HIGB-1"/>
    <property type="match status" value="1"/>
</dbReference>
<dbReference type="InterPro" id="IPR007711">
    <property type="entry name" value="HigB-1"/>
</dbReference>
<gene>
    <name evidence="1" type="ORF">F6X26_23170</name>
</gene>
<dbReference type="EMBL" id="AALAOU010000022">
    <property type="protein sequence ID" value="ECX6661819.1"/>
    <property type="molecule type" value="Genomic_DNA"/>
</dbReference>
<comment type="caution">
    <text evidence="1">The sequence shown here is derived from an EMBL/GenBank/DDBJ whole genome shotgun (WGS) entry which is preliminary data.</text>
</comment>
<proteinExistence type="predicted"/>
<protein>
    <recommendedName>
        <fullName evidence="2">Peptidase</fullName>
    </recommendedName>
</protein>
<accession>A0A619I1T3</accession>
<dbReference type="PANTHER" id="PTHR40266">
    <property type="entry name" value="TOXIN HIGB-1"/>
    <property type="match status" value="1"/>
</dbReference>
<sequence length="93" mass="10735">MIKSFRHKGLEKFYRTGVTTGIQPAHAPRLRRQLFALSKAKKPSDMRAPGWDFHPLHGKGAGAWSVSVNGNWRMTFRFDEDDDAIMVDYLDYH</sequence>
<dbReference type="SUPFAM" id="SSF143011">
    <property type="entry name" value="RelE-like"/>
    <property type="match status" value="1"/>
</dbReference>
<evidence type="ECO:0000313" key="1">
    <source>
        <dbReference type="EMBL" id="ECX6661819.1"/>
    </source>
</evidence>
<evidence type="ECO:0008006" key="2">
    <source>
        <dbReference type="Google" id="ProtNLM"/>
    </source>
</evidence>